<gene>
    <name evidence="2" type="ORF">M440DRAFT_1393871</name>
</gene>
<dbReference type="Proteomes" id="UP000240760">
    <property type="component" value="Unassembled WGS sequence"/>
</dbReference>
<evidence type="ECO:0000256" key="1">
    <source>
        <dbReference type="SAM" id="MobiDB-lite"/>
    </source>
</evidence>
<accession>A0A2T4BXP6</accession>
<proteinExistence type="predicted"/>
<evidence type="ECO:0000313" key="2">
    <source>
        <dbReference type="EMBL" id="PTB74054.1"/>
    </source>
</evidence>
<dbReference type="AlphaFoldDB" id="A0A2T4BXP6"/>
<evidence type="ECO:0000313" key="3">
    <source>
        <dbReference type="Proteomes" id="UP000240760"/>
    </source>
</evidence>
<protein>
    <submittedName>
        <fullName evidence="2">Uncharacterized protein</fullName>
    </submittedName>
</protein>
<dbReference type="STRING" id="983965.A0A2T4BXP6"/>
<reference evidence="2 3" key="1">
    <citation type="submission" date="2016-07" db="EMBL/GenBank/DDBJ databases">
        <title>Multiple horizontal gene transfer events from other fungi enriched the ability of initially mycotrophic Trichoderma (Ascomycota) to feed on dead plant biomass.</title>
        <authorList>
            <consortium name="DOE Joint Genome Institute"/>
            <person name="Aerts A."/>
            <person name="Atanasova L."/>
            <person name="Chenthamara K."/>
            <person name="Zhang J."/>
            <person name="Grujic M."/>
            <person name="Henrissat B."/>
            <person name="Kuo A."/>
            <person name="Salamov A."/>
            <person name="Lipzen A."/>
            <person name="Labutti K."/>
            <person name="Barry K."/>
            <person name="Miao Y."/>
            <person name="Rahimi M.J."/>
            <person name="Shen Q."/>
            <person name="Grigoriev I.V."/>
            <person name="Kubicek C.P."/>
            <person name="Druzhinina I.S."/>
        </authorList>
    </citation>
    <scope>NUCLEOTIDE SEQUENCE [LARGE SCALE GENOMIC DNA]</scope>
    <source>
        <strain evidence="2 3">ATCC 18648</strain>
    </source>
</reference>
<sequence>MALYDLNIAWSPATPTDRLLQTLTTAHSLGYTTSEKAMEGLRTIPRGVVVNEGLKRDGFRGVVNIVQVVKRKPAAEGEQTDDQSSAAEQGGKRKNQKRKNGGEDAQPVSKRGAKKMKLAARAAAAEKKAS</sequence>
<organism evidence="2 3">
    <name type="scientific">Trichoderma longibrachiatum ATCC 18648</name>
    <dbReference type="NCBI Taxonomy" id="983965"/>
    <lineage>
        <taxon>Eukaryota</taxon>
        <taxon>Fungi</taxon>
        <taxon>Dikarya</taxon>
        <taxon>Ascomycota</taxon>
        <taxon>Pezizomycotina</taxon>
        <taxon>Sordariomycetes</taxon>
        <taxon>Hypocreomycetidae</taxon>
        <taxon>Hypocreales</taxon>
        <taxon>Hypocreaceae</taxon>
        <taxon>Trichoderma</taxon>
    </lineage>
</organism>
<dbReference type="OrthoDB" id="17948at2759"/>
<name>A0A2T4BXP6_TRILO</name>
<feature type="region of interest" description="Disordered" evidence="1">
    <location>
        <begin position="70"/>
        <end position="130"/>
    </location>
</feature>
<keyword evidence="3" id="KW-1185">Reference proteome</keyword>
<dbReference type="EMBL" id="KZ679137">
    <property type="protein sequence ID" value="PTB74054.1"/>
    <property type="molecule type" value="Genomic_DNA"/>
</dbReference>